<evidence type="ECO:0000313" key="1">
    <source>
        <dbReference type="EMBL" id="MPN19131.1"/>
    </source>
</evidence>
<accession>A0A645FX33</accession>
<gene>
    <name evidence="1" type="ORF">SDC9_166497</name>
</gene>
<sequence>MALMTKSFPLTFTVLGLGYPLLFVQDRSPRLVTAGINVAPSLPLTTLTQSVPFRVYAIPPDTVLIALISVLATLEPSSVST</sequence>
<proteinExistence type="predicted"/>
<dbReference type="AlphaFoldDB" id="A0A645FX33"/>
<comment type="caution">
    <text evidence="1">The sequence shown here is derived from an EMBL/GenBank/DDBJ whole genome shotgun (WGS) entry which is preliminary data.</text>
</comment>
<reference evidence="1" key="1">
    <citation type="submission" date="2019-08" db="EMBL/GenBank/DDBJ databases">
        <authorList>
            <person name="Kucharzyk K."/>
            <person name="Murdoch R.W."/>
            <person name="Higgins S."/>
            <person name="Loffler F."/>
        </authorList>
    </citation>
    <scope>NUCLEOTIDE SEQUENCE</scope>
</reference>
<organism evidence="1">
    <name type="scientific">bioreactor metagenome</name>
    <dbReference type="NCBI Taxonomy" id="1076179"/>
    <lineage>
        <taxon>unclassified sequences</taxon>
        <taxon>metagenomes</taxon>
        <taxon>ecological metagenomes</taxon>
    </lineage>
</organism>
<name>A0A645FX33_9ZZZZ</name>
<dbReference type="EMBL" id="VSSQ01066628">
    <property type="protein sequence ID" value="MPN19131.1"/>
    <property type="molecule type" value="Genomic_DNA"/>
</dbReference>
<protein>
    <submittedName>
        <fullName evidence="1">Uncharacterized protein</fullName>
    </submittedName>
</protein>